<reference evidence="2" key="2">
    <citation type="journal article" date="2022" name="Nat. Microbiol.">
        <title>A closed Candidatus Odinarchaeum chromosome exposes Asgard archaeal viruses.</title>
        <authorList>
            <person name="Tamarit D."/>
            <person name="Caceres E.F."/>
            <person name="Krupovic M."/>
            <person name="Nijland R."/>
            <person name="Eme L."/>
            <person name="Robinson N.P."/>
            <person name="Ettema T.J.G."/>
        </authorList>
    </citation>
    <scope>NUCLEOTIDE SEQUENCE</scope>
    <source>
        <strain evidence="2">LCB_4</strain>
    </source>
</reference>
<sequence>MKNKPAELDDKSVKNSDKVDPSKIVLDAEDNNSAMEAFEKAVPFTTPILFDPNIWSDAFVEWVKKFNQDEFDKISRESSSES</sequence>
<dbReference type="Proteomes" id="UP000186851">
    <property type="component" value="Chromosome"/>
</dbReference>
<protein>
    <submittedName>
        <fullName evidence="2">Uncharacterized protein</fullName>
    </submittedName>
</protein>
<gene>
    <name evidence="2" type="ORF">OdinLCB4_003695</name>
</gene>
<name>A0AAF0D448_ODILC</name>
<reference evidence="2" key="1">
    <citation type="journal article" date="2017" name="Nature">
        <title>Asgard archaea illuminate the origin of eukaryotic cellular complexity.</title>
        <authorList>
            <person name="Zaremba-Niedzwiedzka K."/>
            <person name="Caceres E.F."/>
            <person name="Saw J.H."/>
            <person name="Backstrom D."/>
            <person name="Juzokaite L."/>
            <person name="Vancaester E."/>
            <person name="Seitz K.W."/>
            <person name="Anantharaman K."/>
            <person name="Starnawski P."/>
            <person name="Kjeldsen K.U."/>
            <person name="Scott M.B."/>
            <person name="Nunoura T."/>
            <person name="Banfield J.F."/>
            <person name="Schramm A."/>
            <person name="Baker B.J."/>
            <person name="Spang A."/>
            <person name="Ettema T.J.G."/>
        </authorList>
    </citation>
    <scope>NUCLEOTIDE SEQUENCE</scope>
    <source>
        <strain evidence="2">LCB_4</strain>
    </source>
</reference>
<proteinExistence type="predicted"/>
<dbReference type="KEGG" id="oyw:OdinLCB4_003695"/>
<organism evidence="2 3">
    <name type="scientific">Odinarchaeota yellowstonii (strain LCB_4)</name>
    <dbReference type="NCBI Taxonomy" id="1841599"/>
    <lineage>
        <taxon>Archaea</taxon>
        <taxon>Promethearchaeati</taxon>
        <taxon>Candidatus Odinarchaeota</taxon>
        <taxon>Candidatus Odinarchaeia</taxon>
        <taxon>Candidatus Odinarchaeales</taxon>
        <taxon>Candidatus Odinarchaeaceae</taxon>
        <taxon>Candidatus Odinarchaeum</taxon>
    </lineage>
</organism>
<accession>A0AAF0D448</accession>
<feature type="region of interest" description="Disordered" evidence="1">
    <location>
        <begin position="1"/>
        <end position="20"/>
    </location>
</feature>
<dbReference type="AlphaFoldDB" id="A0AAF0D448"/>
<evidence type="ECO:0000313" key="3">
    <source>
        <dbReference type="Proteomes" id="UP000186851"/>
    </source>
</evidence>
<evidence type="ECO:0000313" key="2">
    <source>
        <dbReference type="EMBL" id="WEU41015.1"/>
    </source>
</evidence>
<evidence type="ECO:0000256" key="1">
    <source>
        <dbReference type="SAM" id="MobiDB-lite"/>
    </source>
</evidence>
<dbReference type="EMBL" id="CP091871">
    <property type="protein sequence ID" value="WEU41015.1"/>
    <property type="molecule type" value="Genomic_DNA"/>
</dbReference>